<name>A0A2S8GKV8_9BACT</name>
<dbReference type="Proteomes" id="UP000237819">
    <property type="component" value="Unassembled WGS sequence"/>
</dbReference>
<proteinExistence type="predicted"/>
<accession>A0A2S8GKV8</accession>
<dbReference type="RefSeq" id="WP_105336461.1">
    <property type="nucleotide sequence ID" value="NZ_PUHZ01000016.1"/>
</dbReference>
<evidence type="ECO:0000313" key="2">
    <source>
        <dbReference type="Proteomes" id="UP000237819"/>
    </source>
</evidence>
<reference evidence="1 2" key="1">
    <citation type="submission" date="2018-02" db="EMBL/GenBank/DDBJ databases">
        <title>Comparative genomes isolates from brazilian mangrove.</title>
        <authorList>
            <person name="Araujo J.E."/>
            <person name="Taketani R.G."/>
            <person name="Silva M.C.P."/>
            <person name="Loureco M.V."/>
            <person name="Andreote F.D."/>
        </authorList>
    </citation>
    <scope>NUCLEOTIDE SEQUENCE [LARGE SCALE GENOMIC DNA]</scope>
    <source>
        <strain evidence="1 2">Nap-Phe MGV</strain>
    </source>
</reference>
<comment type="caution">
    <text evidence="1">The sequence shown here is derived from an EMBL/GenBank/DDBJ whole genome shotgun (WGS) entry which is preliminary data.</text>
</comment>
<dbReference type="AlphaFoldDB" id="A0A2S8GKV8"/>
<sequence length="225" mass="25266">MTKSAFAWKLSPGLCIPFGYAQPATTVGSRIGGVPPQAAIPQFETPFQKYFGTLEFDADFAISIFYSFEIFGESSDRDILKFHYQVLQPSSWIHAVVHPISGPTEKAPIPAEVTCHQLQIGESEQDLEEVEVDLFPWQDQAGKTQQIPNPDSKCGGVPYVEHAAHVAEKFAQLAADGYRQLVQFGCPNRNELDYVERFPWDPGWLHVFVRGELPAELEFAFLIQY</sequence>
<evidence type="ECO:0000313" key="1">
    <source>
        <dbReference type="EMBL" id="PQO45062.1"/>
    </source>
</evidence>
<organism evidence="1 2">
    <name type="scientific">Blastopirellula marina</name>
    <dbReference type="NCBI Taxonomy" id="124"/>
    <lineage>
        <taxon>Bacteria</taxon>
        <taxon>Pseudomonadati</taxon>
        <taxon>Planctomycetota</taxon>
        <taxon>Planctomycetia</taxon>
        <taxon>Pirellulales</taxon>
        <taxon>Pirellulaceae</taxon>
        <taxon>Blastopirellula</taxon>
    </lineage>
</organism>
<gene>
    <name evidence="1" type="ORF">C5Y93_16135</name>
</gene>
<dbReference type="OrthoDB" id="301992at2"/>
<protein>
    <submittedName>
        <fullName evidence="1">Uncharacterized protein</fullName>
    </submittedName>
</protein>
<dbReference type="EMBL" id="PUHZ01000016">
    <property type="protein sequence ID" value="PQO45062.1"/>
    <property type="molecule type" value="Genomic_DNA"/>
</dbReference>